<dbReference type="AlphaFoldDB" id="A0ABD3SDG2"/>
<keyword evidence="2" id="KW-0472">Membrane</keyword>
<dbReference type="EMBL" id="JALLPB020000062">
    <property type="protein sequence ID" value="KAL3822574.1"/>
    <property type="molecule type" value="Genomic_DNA"/>
</dbReference>
<keyword evidence="2" id="KW-1133">Transmembrane helix</keyword>
<evidence type="ECO:0000256" key="2">
    <source>
        <dbReference type="SAM" id="Phobius"/>
    </source>
</evidence>
<feature type="transmembrane region" description="Helical" evidence="2">
    <location>
        <begin position="313"/>
        <end position="339"/>
    </location>
</feature>
<gene>
    <name evidence="3" type="ORF">ACHAXA_007685</name>
</gene>
<comment type="caution">
    <text evidence="3">The sequence shown here is derived from an EMBL/GenBank/DDBJ whole genome shotgun (WGS) entry which is preliminary data.</text>
</comment>
<reference evidence="3 4" key="1">
    <citation type="submission" date="2024-10" db="EMBL/GenBank/DDBJ databases">
        <title>Updated reference genomes for cyclostephanoid diatoms.</title>
        <authorList>
            <person name="Roberts W.R."/>
            <person name="Alverson A.J."/>
        </authorList>
    </citation>
    <scope>NUCLEOTIDE SEQUENCE [LARGE SCALE GENOMIC DNA]</scope>
    <source>
        <strain evidence="3 4">AJA228-03</strain>
    </source>
</reference>
<organism evidence="3 4">
    <name type="scientific">Cyclostephanos tholiformis</name>
    <dbReference type="NCBI Taxonomy" id="382380"/>
    <lineage>
        <taxon>Eukaryota</taxon>
        <taxon>Sar</taxon>
        <taxon>Stramenopiles</taxon>
        <taxon>Ochrophyta</taxon>
        <taxon>Bacillariophyta</taxon>
        <taxon>Coscinodiscophyceae</taxon>
        <taxon>Thalassiosirophycidae</taxon>
        <taxon>Stephanodiscales</taxon>
        <taxon>Stephanodiscaceae</taxon>
        <taxon>Cyclostephanos</taxon>
    </lineage>
</organism>
<accession>A0ABD3SDG2</accession>
<dbReference type="Proteomes" id="UP001530377">
    <property type="component" value="Unassembled WGS sequence"/>
</dbReference>
<feature type="transmembrane region" description="Helical" evidence="2">
    <location>
        <begin position="360"/>
        <end position="382"/>
    </location>
</feature>
<feature type="transmembrane region" description="Helical" evidence="2">
    <location>
        <begin position="394"/>
        <end position="413"/>
    </location>
</feature>
<sequence>MRRRPYTEAAGPEEDNDTIGVDRHPSATSPARGASSHCTRPTTPVVRFRRRFYTLHSSIVLFAVILGMMHNGGNRKYIAVNPRGLLTSLSDASSTSVASYGSIDATTEGSCHVAFVNVHSFAIDEDHAAICCSVSGNADDYDGESWYHSNLCHPRLPFTGVPVRRLPFAGRLTHLLEAWVLPLLPIFIHLTYQLVFPGRTEVDHSSASAAATSQSSANRLVRTTLRRLLFYVLLLNIRGFGLYIGANTLEEYALQTWLTMTNSMSDAAYHLHNSGDRNSCWYEVFLKAHQKSTMRNDKHSQCYGRQFDFSDHVVLFLANYLVIFVAEILVIYSIPFWHSKTTNEIRINQRKSIHFCSNGSMWKILLAALFVYLHILVCHALYQTAAYFHTPAEILVGYAVSMIIQLPVIYLMCSDGPHWVKASIGLQSEKNG</sequence>
<feature type="transmembrane region" description="Helical" evidence="2">
    <location>
        <begin position="228"/>
        <end position="246"/>
    </location>
</feature>
<name>A0ABD3SDG2_9STRA</name>
<feature type="transmembrane region" description="Helical" evidence="2">
    <location>
        <begin position="52"/>
        <end position="69"/>
    </location>
</feature>
<evidence type="ECO:0000256" key="1">
    <source>
        <dbReference type="SAM" id="MobiDB-lite"/>
    </source>
</evidence>
<evidence type="ECO:0000313" key="4">
    <source>
        <dbReference type="Proteomes" id="UP001530377"/>
    </source>
</evidence>
<keyword evidence="2" id="KW-0812">Transmembrane</keyword>
<proteinExistence type="predicted"/>
<feature type="region of interest" description="Disordered" evidence="1">
    <location>
        <begin position="1"/>
        <end position="40"/>
    </location>
</feature>
<protein>
    <submittedName>
        <fullName evidence="3">Uncharacterized protein</fullName>
    </submittedName>
</protein>
<keyword evidence="4" id="KW-1185">Reference proteome</keyword>
<evidence type="ECO:0000313" key="3">
    <source>
        <dbReference type="EMBL" id="KAL3822574.1"/>
    </source>
</evidence>